<dbReference type="PROSITE" id="PS50206">
    <property type="entry name" value="RHODANESE_3"/>
    <property type="match status" value="1"/>
</dbReference>
<dbReference type="InterPro" id="IPR016156">
    <property type="entry name" value="FAD/NAD-linked_Rdtase_dimer_sf"/>
</dbReference>
<dbReference type="Pfam" id="PF13686">
    <property type="entry name" value="DrsE_2"/>
    <property type="match status" value="1"/>
</dbReference>
<comment type="similarity">
    <text evidence="2">Belongs to the class-III pyridine nucleotide-disulfide oxidoreductase family.</text>
</comment>
<gene>
    <name evidence="8" type="ORF">SAMN05421637_2255</name>
</gene>
<evidence type="ECO:0000256" key="6">
    <source>
        <dbReference type="ARBA" id="ARBA00023284"/>
    </source>
</evidence>
<organism evidence="8 9">
    <name type="scientific">Demequina mangrovi</name>
    <dbReference type="NCBI Taxonomy" id="1043493"/>
    <lineage>
        <taxon>Bacteria</taxon>
        <taxon>Bacillati</taxon>
        <taxon>Actinomycetota</taxon>
        <taxon>Actinomycetes</taxon>
        <taxon>Micrococcales</taxon>
        <taxon>Demequinaceae</taxon>
        <taxon>Demequina</taxon>
    </lineage>
</organism>
<dbReference type="SUPFAM" id="SSF55424">
    <property type="entry name" value="FAD/NAD-linked reductases, dimerisation (C-terminal) domain"/>
    <property type="match status" value="1"/>
</dbReference>
<evidence type="ECO:0000256" key="4">
    <source>
        <dbReference type="ARBA" id="ARBA00022827"/>
    </source>
</evidence>
<comment type="cofactor">
    <cofactor evidence="1">
        <name>FAD</name>
        <dbReference type="ChEBI" id="CHEBI:57692"/>
    </cofactor>
</comment>
<dbReference type="SUPFAM" id="SSF64307">
    <property type="entry name" value="SirA-like"/>
    <property type="match status" value="1"/>
</dbReference>
<reference evidence="9" key="1">
    <citation type="submission" date="2016-10" db="EMBL/GenBank/DDBJ databases">
        <authorList>
            <person name="Varghese N."/>
        </authorList>
    </citation>
    <scope>NUCLEOTIDE SEQUENCE [LARGE SCALE GENOMIC DNA]</scope>
    <source>
        <strain evidence="9">DSM 24868</strain>
    </source>
</reference>
<keyword evidence="6" id="KW-0676">Redox-active center</keyword>
<dbReference type="eggNOG" id="COG0446">
    <property type="taxonomic scope" value="Bacteria"/>
</dbReference>
<dbReference type="InterPro" id="IPR027396">
    <property type="entry name" value="DsrEFH-like"/>
</dbReference>
<dbReference type="SUPFAM" id="SSF75169">
    <property type="entry name" value="DsrEFH-like"/>
    <property type="match status" value="1"/>
</dbReference>
<proteinExistence type="inferred from homology"/>
<dbReference type="InterPro" id="IPR036868">
    <property type="entry name" value="TusA-like_sf"/>
</dbReference>
<evidence type="ECO:0000313" key="9">
    <source>
        <dbReference type="Proteomes" id="UP000183315"/>
    </source>
</evidence>
<dbReference type="EMBL" id="FNZI01000005">
    <property type="protein sequence ID" value="SEJ57409.1"/>
    <property type="molecule type" value="Genomic_DNA"/>
</dbReference>
<dbReference type="PROSITE" id="PS01148">
    <property type="entry name" value="UPF0033"/>
    <property type="match status" value="1"/>
</dbReference>
<dbReference type="Gene3D" id="3.30.110.40">
    <property type="entry name" value="TusA-like domain"/>
    <property type="match status" value="1"/>
</dbReference>
<dbReference type="InterPro" id="IPR001763">
    <property type="entry name" value="Rhodanese-like_dom"/>
</dbReference>
<evidence type="ECO:0000256" key="3">
    <source>
        <dbReference type="ARBA" id="ARBA00022630"/>
    </source>
</evidence>
<feature type="domain" description="Rhodanese" evidence="7">
    <location>
        <begin position="476"/>
        <end position="565"/>
    </location>
</feature>
<dbReference type="PRINTS" id="PR00368">
    <property type="entry name" value="FADPNR"/>
</dbReference>
<name>A0A1H6ZVA7_9MICO</name>
<dbReference type="Gene3D" id="3.40.250.10">
    <property type="entry name" value="Rhodanese-like domain"/>
    <property type="match status" value="1"/>
</dbReference>
<dbReference type="InterPro" id="IPR036188">
    <property type="entry name" value="FAD/NAD-bd_sf"/>
</dbReference>
<dbReference type="Gene3D" id="3.40.1260.10">
    <property type="entry name" value="DsrEFH-like"/>
    <property type="match status" value="1"/>
</dbReference>
<accession>A0A1H6ZVA7</accession>
<keyword evidence="9" id="KW-1185">Reference proteome</keyword>
<dbReference type="AlphaFoldDB" id="A0A1H6ZVA7"/>
<dbReference type="eggNOG" id="COG2210">
    <property type="taxonomic scope" value="Bacteria"/>
</dbReference>
<evidence type="ECO:0000256" key="5">
    <source>
        <dbReference type="ARBA" id="ARBA00023002"/>
    </source>
</evidence>
<dbReference type="InterPro" id="IPR032836">
    <property type="entry name" value="DsrE2-like"/>
</dbReference>
<dbReference type="PANTHER" id="PTHR43429:SF1">
    <property type="entry name" value="NAD(P)H SULFUR OXIDOREDUCTASE (COA-DEPENDENT)"/>
    <property type="match status" value="1"/>
</dbReference>
<dbReference type="InterPro" id="IPR023753">
    <property type="entry name" value="FAD/NAD-binding_dom"/>
</dbReference>
<dbReference type="RefSeq" id="WP_042214805.1">
    <property type="nucleotide sequence ID" value="NZ_BBLU01000007.1"/>
</dbReference>
<dbReference type="Pfam" id="PF02852">
    <property type="entry name" value="Pyr_redox_dim"/>
    <property type="match status" value="1"/>
</dbReference>
<dbReference type="InterPro" id="IPR001455">
    <property type="entry name" value="TusA-like"/>
</dbReference>
<dbReference type="Pfam" id="PF00581">
    <property type="entry name" value="Rhodanese"/>
    <property type="match status" value="1"/>
</dbReference>
<dbReference type="eggNOG" id="COG0607">
    <property type="taxonomic scope" value="Bacteria"/>
</dbReference>
<dbReference type="Proteomes" id="UP000183315">
    <property type="component" value="Unassembled WGS sequence"/>
</dbReference>
<evidence type="ECO:0000259" key="7">
    <source>
        <dbReference type="PROSITE" id="PS50206"/>
    </source>
</evidence>
<dbReference type="GO" id="GO:0016491">
    <property type="term" value="F:oxidoreductase activity"/>
    <property type="evidence" value="ECO:0007669"/>
    <property type="project" value="UniProtKB-KW"/>
</dbReference>
<dbReference type="Pfam" id="PF01206">
    <property type="entry name" value="TusA"/>
    <property type="match status" value="1"/>
</dbReference>
<dbReference type="SMART" id="SM00450">
    <property type="entry name" value="RHOD"/>
    <property type="match status" value="1"/>
</dbReference>
<dbReference type="InterPro" id="IPR050260">
    <property type="entry name" value="FAD-bd_OxRdtase"/>
</dbReference>
<dbReference type="Pfam" id="PF07992">
    <property type="entry name" value="Pyr_redox_2"/>
    <property type="match status" value="1"/>
</dbReference>
<dbReference type="PRINTS" id="PR00411">
    <property type="entry name" value="PNDRDTASEI"/>
</dbReference>
<keyword evidence="5" id="KW-0560">Oxidoreductase</keyword>
<dbReference type="InterPro" id="IPR036873">
    <property type="entry name" value="Rhodanese-like_dom_sf"/>
</dbReference>
<keyword evidence="4" id="KW-0274">FAD</keyword>
<dbReference type="InterPro" id="IPR004099">
    <property type="entry name" value="Pyr_nucl-diS_OxRdtase_dimer"/>
</dbReference>
<evidence type="ECO:0000256" key="2">
    <source>
        <dbReference type="ARBA" id="ARBA00009130"/>
    </source>
</evidence>
<keyword evidence="3" id="KW-0285">Flavoprotein</keyword>
<dbReference type="SUPFAM" id="SSF51905">
    <property type="entry name" value="FAD/NAD(P)-binding domain"/>
    <property type="match status" value="1"/>
</dbReference>
<evidence type="ECO:0000313" key="8">
    <source>
        <dbReference type="EMBL" id="SEJ57409.1"/>
    </source>
</evidence>
<evidence type="ECO:0000256" key="1">
    <source>
        <dbReference type="ARBA" id="ARBA00001974"/>
    </source>
</evidence>
<dbReference type="PANTHER" id="PTHR43429">
    <property type="entry name" value="PYRIDINE NUCLEOTIDE-DISULFIDE OXIDOREDUCTASE DOMAIN-CONTAINING"/>
    <property type="match status" value="1"/>
</dbReference>
<dbReference type="Gene3D" id="3.50.50.60">
    <property type="entry name" value="FAD/NAD(P)-binding domain"/>
    <property type="match status" value="2"/>
</dbReference>
<protein>
    <submittedName>
        <fullName evidence="8">NADPH-dependent 2,4-dienoyl-CoA reductase, sulfur reductase</fullName>
    </submittedName>
</protein>
<dbReference type="SUPFAM" id="SSF52821">
    <property type="entry name" value="Rhodanese/Cell cycle control phosphatase"/>
    <property type="match status" value="1"/>
</dbReference>
<sequence>MKLVVIGGVAAGASTAARARRLDESAEIVVFERGHHVSFANCGLPYHVGEVISERSRLLLQTPESLRESLDLDVRIATEVVSIDREAKTVTAREVDSGREYTESYDKLALCMGAEAVRPPLPGIDHPAVEVLRRIGDMDRIKSRLDYAIAEQKAGKRGTVTAVVVGAGYIGLEMAENLHHRGVHVDVVELSDQILPPVDHEIATPVEQHLRMRGIGLHLSTAAAAFQPLSDSDGADRVSVELNSGTVLKADLVILAAGVKPAVELVKAAGIELGERGGIKVDTHMQTSDPDIYAAGDAVETPHPVLPGNYLAPLAGPANRQARVAAENICGRDTEYKSTQGTSIVKVFDMTAGGTGATSRQLDAAGVEYRVAHVHPSGHAGYYPGTAMMHIKLLFSPTDGRVLGAQACGFDGVDKRLDLFAMAVRSGLTVFDLEEQELAYAPPFGSAKDPVNMAGFVASNTIRGDFTLWYAQEWPLPQGTRLIDVRTPEEYGIHHLAGAESVPLATFREAVKGWEDKDQPIRLYCAVGFRSYLAHRILVQNGFTDVATLSGGSTTFGHVHDNPADQYVAQPPMENYAEKVSVASAVAAATGQLTELDCTGLACPGPIMRLADAMKKANAGDEVRVTVSDPGFALDGPAWASKNGHTLVTLEPKGPGFVGTFRKGGVVPVSTGASSTGANKTSMVVFSGDLDKVLAAFIIANGAVAMGDEVSMFFTFWGLNALRKAEPPKREKKMMDKMFGAMMPRGAEKLTLSQMHMAGAGTAMIKNVMKQNDVASLPELIKSAQDGGARLLGCTMTMDLLGMAQSDLLDGVELAGVATFLGEANESGTTLFI</sequence>
<dbReference type="STRING" id="1043493.SAMN05421637_2255"/>
<dbReference type="OrthoDB" id="9802028at2"/>